<dbReference type="AlphaFoldDB" id="A0A5C5FYD0"/>
<reference evidence="8 9" key="1">
    <citation type="submission" date="2019-03" db="EMBL/GenBank/DDBJ databases">
        <title>Rhodosporidium diobovatum UCD-FST 08-225 genome sequencing, assembly, and annotation.</title>
        <authorList>
            <person name="Fakankun I.U."/>
            <person name="Fristensky B."/>
            <person name="Levin D.B."/>
        </authorList>
    </citation>
    <scope>NUCLEOTIDE SEQUENCE [LARGE SCALE GENOMIC DNA]</scope>
    <source>
        <strain evidence="8 9">UCD-FST 08-225</strain>
    </source>
</reference>
<protein>
    <recommendedName>
        <fullName evidence="7">Sugar phosphate transporter domain-containing protein</fullName>
    </recommendedName>
</protein>
<keyword evidence="9" id="KW-1185">Reference proteome</keyword>
<comment type="caution">
    <text evidence="8">The sequence shown here is derived from an EMBL/GenBank/DDBJ whole genome shotgun (WGS) entry which is preliminary data.</text>
</comment>
<feature type="transmembrane region" description="Helical" evidence="6">
    <location>
        <begin position="47"/>
        <end position="68"/>
    </location>
</feature>
<feature type="transmembrane region" description="Helical" evidence="6">
    <location>
        <begin position="138"/>
        <end position="156"/>
    </location>
</feature>
<sequence length="391" mass="41827">MAAARGDYTRVPVDDSVELKNAQQRSQSPQPRSPAPRSGDEPPASRAMVVFSVGFYLVAAIVMIMWVLNKIQIPLFFLFCQLGIAVILLQLCALFGYMKLPRIDVTACKGLWPLIACNVLGLAFNTYCLQYVDASFYQIARGLVLPFTVFFSWYLLGSKSSRPTLIAIVIVCIGFAFGVSGEIHTTFLGTMLGVASSVTTAVHAIVVKRSLGVVSGTLDLAYYSNLLSAIVIAPFVILSGEIWVVFDMLVGNGEAGEGFGTFMTGAAVTGVFGFLICIAGFLSIKVTSPISHMISAAVRGVLQTFLGVWVFGDVISSGRGFGIAFILTGSIYYVYTKSTEQAAPRPPATPSQQPALPQHHRPSVVSAGQTPGMAYVASMGLPDEEKNRHAA</sequence>
<evidence type="ECO:0000256" key="2">
    <source>
        <dbReference type="ARBA" id="ARBA00022692"/>
    </source>
</evidence>
<dbReference type="EMBL" id="SOZI01000040">
    <property type="protein sequence ID" value="TNY21635.1"/>
    <property type="molecule type" value="Genomic_DNA"/>
</dbReference>
<feature type="transmembrane region" description="Helical" evidence="6">
    <location>
        <begin position="187"/>
        <end position="206"/>
    </location>
</feature>
<keyword evidence="2 6" id="KW-0812">Transmembrane</keyword>
<evidence type="ECO:0000256" key="1">
    <source>
        <dbReference type="ARBA" id="ARBA00004141"/>
    </source>
</evidence>
<name>A0A5C5FYD0_9BASI</name>
<evidence type="ECO:0000256" key="4">
    <source>
        <dbReference type="ARBA" id="ARBA00023136"/>
    </source>
</evidence>
<dbReference type="InterPro" id="IPR037185">
    <property type="entry name" value="EmrE-like"/>
</dbReference>
<keyword evidence="3 6" id="KW-1133">Transmembrane helix</keyword>
<feature type="transmembrane region" description="Helical" evidence="6">
    <location>
        <begin position="110"/>
        <end position="132"/>
    </location>
</feature>
<evidence type="ECO:0000313" key="9">
    <source>
        <dbReference type="Proteomes" id="UP000311382"/>
    </source>
</evidence>
<comment type="subcellular location">
    <subcellularLocation>
        <location evidence="1">Membrane</location>
        <topology evidence="1">Multi-pass membrane protein</topology>
    </subcellularLocation>
</comment>
<dbReference type="InterPro" id="IPR004853">
    <property type="entry name" value="Sugar_P_trans_dom"/>
</dbReference>
<dbReference type="STRING" id="5288.A0A5C5FYD0"/>
<feature type="region of interest" description="Disordered" evidence="5">
    <location>
        <begin position="343"/>
        <end position="367"/>
    </location>
</feature>
<feature type="transmembrane region" description="Helical" evidence="6">
    <location>
        <begin position="163"/>
        <end position="181"/>
    </location>
</feature>
<evidence type="ECO:0000256" key="6">
    <source>
        <dbReference type="SAM" id="Phobius"/>
    </source>
</evidence>
<feature type="domain" description="Sugar phosphate transporter" evidence="7">
    <location>
        <begin position="56"/>
        <end position="333"/>
    </location>
</feature>
<dbReference type="Pfam" id="PF03151">
    <property type="entry name" value="TPT"/>
    <property type="match status" value="1"/>
</dbReference>
<gene>
    <name evidence="8" type="ORF">DMC30DRAFT_435856</name>
</gene>
<organism evidence="8 9">
    <name type="scientific">Rhodotorula diobovata</name>
    <dbReference type="NCBI Taxonomy" id="5288"/>
    <lineage>
        <taxon>Eukaryota</taxon>
        <taxon>Fungi</taxon>
        <taxon>Dikarya</taxon>
        <taxon>Basidiomycota</taxon>
        <taxon>Pucciniomycotina</taxon>
        <taxon>Microbotryomycetes</taxon>
        <taxon>Sporidiobolales</taxon>
        <taxon>Sporidiobolaceae</taxon>
        <taxon>Rhodotorula</taxon>
    </lineage>
</organism>
<dbReference type="Proteomes" id="UP000311382">
    <property type="component" value="Unassembled WGS sequence"/>
</dbReference>
<evidence type="ECO:0000313" key="8">
    <source>
        <dbReference type="EMBL" id="TNY21635.1"/>
    </source>
</evidence>
<dbReference type="GO" id="GO:0016020">
    <property type="term" value="C:membrane"/>
    <property type="evidence" value="ECO:0007669"/>
    <property type="project" value="UniProtKB-SubCell"/>
</dbReference>
<feature type="region of interest" description="Disordered" evidence="5">
    <location>
        <begin position="1"/>
        <end position="43"/>
    </location>
</feature>
<proteinExistence type="predicted"/>
<dbReference type="SUPFAM" id="SSF103481">
    <property type="entry name" value="Multidrug resistance efflux transporter EmrE"/>
    <property type="match status" value="1"/>
</dbReference>
<feature type="transmembrane region" description="Helical" evidence="6">
    <location>
        <begin position="258"/>
        <end position="282"/>
    </location>
</feature>
<feature type="transmembrane region" description="Helical" evidence="6">
    <location>
        <begin position="74"/>
        <end position="98"/>
    </location>
</feature>
<feature type="transmembrane region" description="Helical" evidence="6">
    <location>
        <begin position="226"/>
        <end position="246"/>
    </location>
</feature>
<evidence type="ECO:0000259" key="7">
    <source>
        <dbReference type="Pfam" id="PF03151"/>
    </source>
</evidence>
<keyword evidence="4 6" id="KW-0472">Membrane</keyword>
<dbReference type="PANTHER" id="PTHR11132">
    <property type="entry name" value="SOLUTE CARRIER FAMILY 35"/>
    <property type="match status" value="1"/>
</dbReference>
<dbReference type="InterPro" id="IPR050186">
    <property type="entry name" value="TPT_transporter"/>
</dbReference>
<dbReference type="OrthoDB" id="5547497at2759"/>
<evidence type="ECO:0000256" key="3">
    <source>
        <dbReference type="ARBA" id="ARBA00022989"/>
    </source>
</evidence>
<evidence type="ECO:0000256" key="5">
    <source>
        <dbReference type="SAM" id="MobiDB-lite"/>
    </source>
</evidence>
<accession>A0A5C5FYD0</accession>